<gene>
    <name evidence="1" type="ORF">WJX73_009390</name>
</gene>
<evidence type="ECO:0000313" key="2">
    <source>
        <dbReference type="Proteomes" id="UP001465755"/>
    </source>
</evidence>
<dbReference type="PANTHER" id="PTHR40128">
    <property type="entry name" value="EXPRESSED PROTEIN"/>
    <property type="match status" value="1"/>
</dbReference>
<dbReference type="AlphaFoldDB" id="A0AAW1PNR2"/>
<protein>
    <recommendedName>
        <fullName evidence="3">Phytanoyl-CoA dioxygenase</fullName>
    </recommendedName>
</protein>
<accession>A0AAW1PNR2</accession>
<dbReference type="InterPro" id="IPR008775">
    <property type="entry name" value="Phytyl_CoA_dOase-like"/>
</dbReference>
<dbReference type="Pfam" id="PF05721">
    <property type="entry name" value="PhyH"/>
    <property type="match status" value="1"/>
</dbReference>
<organism evidence="1 2">
    <name type="scientific">Symbiochloris irregularis</name>
    <dbReference type="NCBI Taxonomy" id="706552"/>
    <lineage>
        <taxon>Eukaryota</taxon>
        <taxon>Viridiplantae</taxon>
        <taxon>Chlorophyta</taxon>
        <taxon>core chlorophytes</taxon>
        <taxon>Trebouxiophyceae</taxon>
        <taxon>Trebouxiales</taxon>
        <taxon>Trebouxiaceae</taxon>
        <taxon>Symbiochloris</taxon>
    </lineage>
</organism>
<dbReference type="Proteomes" id="UP001465755">
    <property type="component" value="Unassembled WGS sequence"/>
</dbReference>
<reference evidence="1 2" key="1">
    <citation type="journal article" date="2024" name="Nat. Commun.">
        <title>Phylogenomics reveals the evolutionary origins of lichenization in chlorophyte algae.</title>
        <authorList>
            <person name="Puginier C."/>
            <person name="Libourel C."/>
            <person name="Otte J."/>
            <person name="Skaloud P."/>
            <person name="Haon M."/>
            <person name="Grisel S."/>
            <person name="Petersen M."/>
            <person name="Berrin J.G."/>
            <person name="Delaux P.M."/>
            <person name="Dal Grande F."/>
            <person name="Keller J."/>
        </authorList>
    </citation>
    <scope>NUCLEOTIDE SEQUENCE [LARGE SCALE GENOMIC DNA]</scope>
    <source>
        <strain evidence="1 2">SAG 2036</strain>
    </source>
</reference>
<comment type="caution">
    <text evidence="1">The sequence shown here is derived from an EMBL/GenBank/DDBJ whole genome shotgun (WGS) entry which is preliminary data.</text>
</comment>
<keyword evidence="2" id="KW-1185">Reference proteome</keyword>
<sequence>MTDSSLLYQSGRWHHLRTKLSDDGYLLIRGLLPAESCLQAYAYLCRALSKSRSQLLHKDGRLKPGAAGMGLLSRQDLAAHPLVQQVLEAAQLESLMKQLLQEEDVVTTKYKWLRAVARQEFTGVHADSVYLGKGSQRMLTAWLPLGDVPRQQGAMMVCRGSHRKRAFSRLQQGYGSSSVGQDGTCSGWLGSHPDDLADLVGNRYAIDWRTADLGAGDVVVLSLGIIHMTAPNETDQVRISCDTRWLPAGDARDPRAGAWQAAHAVAA</sequence>
<dbReference type="EMBL" id="JALJOQ010000011">
    <property type="protein sequence ID" value="KAK9811194.1"/>
    <property type="molecule type" value="Genomic_DNA"/>
</dbReference>
<proteinExistence type="predicted"/>
<evidence type="ECO:0000313" key="1">
    <source>
        <dbReference type="EMBL" id="KAK9811194.1"/>
    </source>
</evidence>
<dbReference type="Gene3D" id="2.60.120.620">
    <property type="entry name" value="q2cbj1_9rhob like domain"/>
    <property type="match status" value="1"/>
</dbReference>
<name>A0AAW1PNR2_9CHLO</name>
<dbReference type="PANTHER" id="PTHR40128:SF1">
    <property type="entry name" value="PHYTANOYL-COA HYDROXYLASE"/>
    <property type="match status" value="1"/>
</dbReference>
<dbReference type="SUPFAM" id="SSF51197">
    <property type="entry name" value="Clavaminate synthase-like"/>
    <property type="match status" value="1"/>
</dbReference>
<evidence type="ECO:0008006" key="3">
    <source>
        <dbReference type="Google" id="ProtNLM"/>
    </source>
</evidence>